<keyword evidence="2" id="KW-0223">Dioxygenase</keyword>
<feature type="domain" description="VOC" evidence="1">
    <location>
        <begin position="6"/>
        <end position="51"/>
    </location>
</feature>
<gene>
    <name evidence="2" type="ORF">HNR42_000598</name>
</gene>
<name>A0A841HX14_9DEIO</name>
<keyword evidence="2" id="KW-0456">Lyase</keyword>
<dbReference type="InterPro" id="IPR037523">
    <property type="entry name" value="VOC_core"/>
</dbReference>
<dbReference type="InterPro" id="IPR004360">
    <property type="entry name" value="Glyas_Fos-R_dOase_dom"/>
</dbReference>
<dbReference type="Pfam" id="PF00903">
    <property type="entry name" value="Glyoxalase"/>
    <property type="match status" value="1"/>
</dbReference>
<dbReference type="PANTHER" id="PTHR36110:SF2">
    <property type="entry name" value="RING-CLEAVING DIOXYGENASE MHQE-RELATED"/>
    <property type="match status" value="1"/>
</dbReference>
<dbReference type="PROSITE" id="PS51819">
    <property type="entry name" value="VOC"/>
    <property type="match status" value="1"/>
</dbReference>
<dbReference type="InterPro" id="IPR052537">
    <property type="entry name" value="Extradiol_RC_dioxygenase"/>
</dbReference>
<dbReference type="Proteomes" id="UP000569951">
    <property type="component" value="Unassembled WGS sequence"/>
</dbReference>
<dbReference type="EMBL" id="JACHHG010000002">
    <property type="protein sequence ID" value="MBB6097184.1"/>
    <property type="molecule type" value="Genomic_DNA"/>
</dbReference>
<organism evidence="2 3">
    <name type="scientific">Deinobacterium chartae</name>
    <dbReference type="NCBI Taxonomy" id="521158"/>
    <lineage>
        <taxon>Bacteria</taxon>
        <taxon>Thermotogati</taxon>
        <taxon>Deinococcota</taxon>
        <taxon>Deinococci</taxon>
        <taxon>Deinococcales</taxon>
        <taxon>Deinococcaceae</taxon>
        <taxon>Deinobacterium</taxon>
    </lineage>
</organism>
<dbReference type="RefSeq" id="WP_246350842.1">
    <property type="nucleotide sequence ID" value="NZ_JACHHG010000002.1"/>
</dbReference>
<keyword evidence="2" id="KW-0560">Oxidoreductase</keyword>
<proteinExistence type="predicted"/>
<accession>A0A841HX14</accession>
<dbReference type="GO" id="GO:0051213">
    <property type="term" value="F:dioxygenase activity"/>
    <property type="evidence" value="ECO:0007669"/>
    <property type="project" value="UniProtKB-KW"/>
</dbReference>
<protein>
    <submittedName>
        <fullName evidence="2">Catechol 2,3-dioxygenase-like lactoylglutathione lyase family enzyme</fullName>
    </submittedName>
</protein>
<evidence type="ECO:0000259" key="1">
    <source>
        <dbReference type="PROSITE" id="PS51819"/>
    </source>
</evidence>
<dbReference type="Gene3D" id="3.10.180.10">
    <property type="entry name" value="2,3-Dihydroxybiphenyl 1,2-Dioxygenase, domain 1"/>
    <property type="match status" value="1"/>
</dbReference>
<dbReference type="PANTHER" id="PTHR36110">
    <property type="entry name" value="RING-CLEAVING DIOXYGENASE MHQE-RELATED"/>
    <property type="match status" value="1"/>
</dbReference>
<dbReference type="SUPFAM" id="SSF54593">
    <property type="entry name" value="Glyoxalase/Bleomycin resistance protein/Dihydroxybiphenyl dioxygenase"/>
    <property type="match status" value="1"/>
</dbReference>
<dbReference type="GO" id="GO:0016829">
    <property type="term" value="F:lyase activity"/>
    <property type="evidence" value="ECO:0007669"/>
    <property type="project" value="UniProtKB-KW"/>
</dbReference>
<reference evidence="2 3" key="1">
    <citation type="submission" date="2020-08" db="EMBL/GenBank/DDBJ databases">
        <title>Genomic Encyclopedia of Type Strains, Phase IV (KMG-IV): sequencing the most valuable type-strain genomes for metagenomic binning, comparative biology and taxonomic classification.</title>
        <authorList>
            <person name="Goeker M."/>
        </authorList>
    </citation>
    <scope>NUCLEOTIDE SEQUENCE [LARGE SCALE GENOMIC DNA]</scope>
    <source>
        <strain evidence="2 3">DSM 21458</strain>
    </source>
</reference>
<keyword evidence="3" id="KW-1185">Reference proteome</keyword>
<dbReference type="InterPro" id="IPR029068">
    <property type="entry name" value="Glyas_Bleomycin-R_OHBP_Dase"/>
</dbReference>
<sequence length="51" mass="5942">MQPIQGLHHLTVMASDPQRNIDFYTQLLGQRLVKVTVNFDDPGTYHFYYGD</sequence>
<comment type="caution">
    <text evidence="2">The sequence shown here is derived from an EMBL/GenBank/DDBJ whole genome shotgun (WGS) entry which is preliminary data.</text>
</comment>
<dbReference type="AlphaFoldDB" id="A0A841HX14"/>
<evidence type="ECO:0000313" key="3">
    <source>
        <dbReference type="Proteomes" id="UP000569951"/>
    </source>
</evidence>
<evidence type="ECO:0000313" key="2">
    <source>
        <dbReference type="EMBL" id="MBB6097184.1"/>
    </source>
</evidence>